<feature type="compositionally biased region" description="Gly residues" evidence="4">
    <location>
        <begin position="38"/>
        <end position="47"/>
    </location>
</feature>
<dbReference type="SUPFAM" id="SSF47954">
    <property type="entry name" value="Cyclin-like"/>
    <property type="match status" value="1"/>
</dbReference>
<comment type="caution">
    <text evidence="5">The sequence shown here is derived from an EMBL/GenBank/DDBJ whole genome shotgun (WGS) entry which is preliminary data.</text>
</comment>
<dbReference type="PANTHER" id="PTHR15615">
    <property type="match status" value="1"/>
</dbReference>
<feature type="region of interest" description="Disordered" evidence="4">
    <location>
        <begin position="1"/>
        <end position="56"/>
    </location>
</feature>
<feature type="compositionally biased region" description="Pro residues" evidence="4">
    <location>
        <begin position="254"/>
        <end position="263"/>
    </location>
</feature>
<keyword evidence="2" id="KW-0132">Cell division</keyword>
<keyword evidence="6" id="KW-1185">Reference proteome</keyword>
<reference evidence="5" key="2">
    <citation type="submission" date="2023-06" db="EMBL/GenBank/DDBJ databases">
        <authorList>
            <person name="Ma L."/>
            <person name="Liu K.-W."/>
            <person name="Li Z."/>
            <person name="Hsiao Y.-Y."/>
            <person name="Qi Y."/>
            <person name="Fu T."/>
            <person name="Tang G."/>
            <person name="Zhang D."/>
            <person name="Sun W.-H."/>
            <person name="Liu D.-K."/>
            <person name="Li Y."/>
            <person name="Chen G.-Z."/>
            <person name="Liu X.-D."/>
            <person name="Liao X.-Y."/>
            <person name="Jiang Y.-T."/>
            <person name="Yu X."/>
            <person name="Hao Y."/>
            <person name="Huang J."/>
            <person name="Zhao X.-W."/>
            <person name="Ke S."/>
            <person name="Chen Y.-Y."/>
            <person name="Wu W.-L."/>
            <person name="Hsu J.-L."/>
            <person name="Lin Y.-F."/>
            <person name="Huang M.-D."/>
            <person name="Li C.-Y."/>
            <person name="Huang L."/>
            <person name="Wang Z.-W."/>
            <person name="Zhao X."/>
            <person name="Zhong W.-Y."/>
            <person name="Peng D.-H."/>
            <person name="Ahmad S."/>
            <person name="Lan S."/>
            <person name="Zhang J.-S."/>
            <person name="Tsai W.-C."/>
            <person name="Van De Peer Y."/>
            <person name="Liu Z.-J."/>
        </authorList>
    </citation>
    <scope>NUCLEOTIDE SEQUENCE</scope>
    <source>
        <strain evidence="5">SCP</strain>
        <tissue evidence="5">Leaves</tissue>
    </source>
</reference>
<evidence type="ECO:0000256" key="4">
    <source>
        <dbReference type="SAM" id="MobiDB-lite"/>
    </source>
</evidence>
<evidence type="ECO:0000313" key="6">
    <source>
        <dbReference type="Proteomes" id="UP001179952"/>
    </source>
</evidence>
<dbReference type="Gene3D" id="1.10.472.10">
    <property type="entry name" value="Cyclin-like"/>
    <property type="match status" value="1"/>
</dbReference>
<accession>A0AAV9AAI3</accession>
<evidence type="ECO:0000256" key="3">
    <source>
        <dbReference type="ARBA" id="ARBA00023306"/>
    </source>
</evidence>
<proteinExistence type="inferred from homology"/>
<dbReference type="AlphaFoldDB" id="A0AAV9AAI3"/>
<dbReference type="PANTHER" id="PTHR15615:SF121">
    <property type="entry name" value="CYCLIN-U1-1"/>
    <property type="match status" value="1"/>
</dbReference>
<sequence length="263" mass="28683">MIQRPSATCPSSPPLKHNPSYASLALSHTPHKTQMKPIGGGDGGVGGWDSTESDPKTPRVLTALSQVLERLIARNDDLLEEWIGGDDALHGFRGAKAPGISVAKYLERMHRFTSCSPSCFVVAFAYVDRLVHLHPGSLVVSTNVHRLIVTGVLIASKVLDDLHDSNQFFARVGGVTKREMNRMELEMLFLLDFKVSVSPSVFKTYCEHLEKELRLAEVDRKSHHHRTVHDSFDDVRSGGGGGGDIETVTDDDAPPLPSPGSVV</sequence>
<dbReference type="Pfam" id="PF08613">
    <property type="entry name" value="Cyclin"/>
    <property type="match status" value="1"/>
</dbReference>
<dbReference type="EMBL" id="JAUJYN010000011">
    <property type="protein sequence ID" value="KAK1261224.1"/>
    <property type="molecule type" value="Genomic_DNA"/>
</dbReference>
<evidence type="ECO:0000256" key="2">
    <source>
        <dbReference type="ARBA" id="ARBA00022618"/>
    </source>
</evidence>
<gene>
    <name evidence="5" type="ORF">QJS04_geneDACA019087</name>
</gene>
<keyword evidence="3" id="KW-0131">Cell cycle</keyword>
<dbReference type="GO" id="GO:0051301">
    <property type="term" value="P:cell division"/>
    <property type="evidence" value="ECO:0007669"/>
    <property type="project" value="UniProtKB-KW"/>
</dbReference>
<name>A0AAV9AAI3_ACOGR</name>
<reference evidence="5" key="1">
    <citation type="journal article" date="2023" name="Nat. Commun.">
        <title>Diploid and tetraploid genomes of Acorus and the evolution of monocots.</title>
        <authorList>
            <person name="Ma L."/>
            <person name="Liu K.W."/>
            <person name="Li Z."/>
            <person name="Hsiao Y.Y."/>
            <person name="Qi Y."/>
            <person name="Fu T."/>
            <person name="Tang G.D."/>
            <person name="Zhang D."/>
            <person name="Sun W.H."/>
            <person name="Liu D.K."/>
            <person name="Li Y."/>
            <person name="Chen G.Z."/>
            <person name="Liu X.D."/>
            <person name="Liao X.Y."/>
            <person name="Jiang Y.T."/>
            <person name="Yu X."/>
            <person name="Hao Y."/>
            <person name="Huang J."/>
            <person name="Zhao X.W."/>
            <person name="Ke S."/>
            <person name="Chen Y.Y."/>
            <person name="Wu W.L."/>
            <person name="Hsu J.L."/>
            <person name="Lin Y.F."/>
            <person name="Huang M.D."/>
            <person name="Li C.Y."/>
            <person name="Huang L."/>
            <person name="Wang Z.W."/>
            <person name="Zhao X."/>
            <person name="Zhong W.Y."/>
            <person name="Peng D.H."/>
            <person name="Ahmad S."/>
            <person name="Lan S."/>
            <person name="Zhang J.S."/>
            <person name="Tsai W.C."/>
            <person name="Van de Peer Y."/>
            <person name="Liu Z.J."/>
        </authorList>
    </citation>
    <scope>NUCLEOTIDE SEQUENCE</scope>
    <source>
        <strain evidence="5">SCP</strain>
    </source>
</reference>
<feature type="region of interest" description="Disordered" evidence="4">
    <location>
        <begin position="226"/>
        <end position="263"/>
    </location>
</feature>
<comment type="similarity">
    <text evidence="1">Belongs to the cyclin family. Cyclin U/P subfamily.</text>
</comment>
<feature type="compositionally biased region" description="Polar residues" evidence="4">
    <location>
        <begin position="1"/>
        <end position="10"/>
    </location>
</feature>
<organism evidence="5 6">
    <name type="scientific">Acorus gramineus</name>
    <name type="common">Dwarf sweet flag</name>
    <dbReference type="NCBI Taxonomy" id="55184"/>
    <lineage>
        <taxon>Eukaryota</taxon>
        <taxon>Viridiplantae</taxon>
        <taxon>Streptophyta</taxon>
        <taxon>Embryophyta</taxon>
        <taxon>Tracheophyta</taxon>
        <taxon>Spermatophyta</taxon>
        <taxon>Magnoliopsida</taxon>
        <taxon>Liliopsida</taxon>
        <taxon>Acoraceae</taxon>
        <taxon>Acorus</taxon>
    </lineage>
</organism>
<dbReference type="Proteomes" id="UP001179952">
    <property type="component" value="Unassembled WGS sequence"/>
</dbReference>
<evidence type="ECO:0000313" key="5">
    <source>
        <dbReference type="EMBL" id="KAK1261224.1"/>
    </source>
</evidence>
<protein>
    <submittedName>
        <fullName evidence="5">Cyclin-U1-1</fullName>
    </submittedName>
</protein>
<dbReference type="GO" id="GO:0019901">
    <property type="term" value="F:protein kinase binding"/>
    <property type="evidence" value="ECO:0007669"/>
    <property type="project" value="InterPro"/>
</dbReference>
<dbReference type="InterPro" id="IPR036915">
    <property type="entry name" value="Cyclin-like_sf"/>
</dbReference>
<dbReference type="InterPro" id="IPR013922">
    <property type="entry name" value="Cyclin_PHO80-like"/>
</dbReference>
<evidence type="ECO:0000256" key="1">
    <source>
        <dbReference type="ARBA" id="ARBA00007215"/>
    </source>
</evidence>